<reference evidence="2" key="2">
    <citation type="journal article" date="2021" name="Genome Biol. Evol.">
        <title>Developing a high-quality reference genome for a parasitic bivalve with doubly uniparental inheritance (Bivalvia: Unionida).</title>
        <authorList>
            <person name="Smith C.H."/>
        </authorList>
    </citation>
    <scope>NUCLEOTIDE SEQUENCE</scope>
    <source>
        <strain evidence="2">CHS0354</strain>
        <tissue evidence="2">Mantle</tissue>
    </source>
</reference>
<reference evidence="2" key="3">
    <citation type="submission" date="2023-05" db="EMBL/GenBank/DDBJ databases">
        <authorList>
            <person name="Smith C.H."/>
        </authorList>
    </citation>
    <scope>NUCLEOTIDE SEQUENCE</scope>
    <source>
        <strain evidence="2">CHS0354</strain>
        <tissue evidence="2">Mantle</tissue>
    </source>
</reference>
<dbReference type="EMBL" id="JAEAOA010001782">
    <property type="protein sequence ID" value="KAK3609829.1"/>
    <property type="molecule type" value="Genomic_DNA"/>
</dbReference>
<evidence type="ECO:0000256" key="1">
    <source>
        <dbReference type="SAM" id="MobiDB-lite"/>
    </source>
</evidence>
<sequence>MSENSINFKFFSPLTTPTVARCKLAQQKKKEADLICNFSSDSDNSSIFITRSKAKEYEVIKQPRRLVIESIITSLDSVDSDSGSENLFASNLKATKHRKKKTKTIKRPPCLINSELSYVYSDCEKSSPVKKFIVSADKTNKCSSHKKSYSIQSDNRTRLSSELPVSNFNLNLKSSSSSPDHGKSLSSESNDNYAPGKSKLNIRSGRRKMSSRSSSESDLIFDESVDSIIGSGARAGLTSSERKHSGTSHVTSYMHQNSSSESEPDEQKGSKNSTENIQSKLPQKMKINSQPQKKHRHKRMSSSSSDSESDLDDKKSKPTSTKGKISSIVQASITASTDVSKGSPLKGKHLSGSKCVVDTVSDYISESESGSDGHTSPVIQKQNIKKHVTESHHQSTVMAPVSPSSEIEAGRSKSTNQSRKAKRFQCPEGFEEVVNIGDTILPIKKWAKKEFWLIKTPWDFDISKLERATIPLAGSIKLPVTEGAKHFEVMAIPKSKEEVLKMGILLADNNLDSLVYGPSLAGQIHVIESSASLPLAEIQAQPKTRHQIPKDLKQRHVPFGAECPLQTMKTNGMAGEKKGGKRKHEEVEKRKKKKKRRKIEG</sequence>
<reference evidence="2" key="1">
    <citation type="journal article" date="2021" name="Genome Biol. Evol.">
        <title>A High-Quality Reference Genome for a Parasitic Bivalve with Doubly Uniparental Inheritance (Bivalvia: Unionida).</title>
        <authorList>
            <person name="Smith C.H."/>
        </authorList>
    </citation>
    <scope>NUCLEOTIDE SEQUENCE</scope>
    <source>
        <strain evidence="2">CHS0354</strain>
    </source>
</reference>
<dbReference type="GO" id="GO:0006360">
    <property type="term" value="P:transcription by RNA polymerase I"/>
    <property type="evidence" value="ECO:0007669"/>
    <property type="project" value="InterPro"/>
</dbReference>
<dbReference type="Gene3D" id="6.20.250.70">
    <property type="match status" value="1"/>
</dbReference>
<feature type="compositionally biased region" description="Basic residues" evidence="1">
    <location>
        <begin position="590"/>
        <end position="601"/>
    </location>
</feature>
<keyword evidence="3" id="KW-1185">Reference proteome</keyword>
<name>A0AAE0TH21_9BIVA</name>
<feature type="region of interest" description="Disordered" evidence="1">
    <location>
        <begin position="564"/>
        <end position="601"/>
    </location>
</feature>
<comment type="caution">
    <text evidence="2">The sequence shown here is derived from an EMBL/GenBank/DDBJ whole genome shotgun (WGS) entry which is preliminary data.</text>
</comment>
<proteinExistence type="predicted"/>
<feature type="region of interest" description="Disordered" evidence="1">
    <location>
        <begin position="233"/>
        <end position="326"/>
    </location>
</feature>
<feature type="compositionally biased region" description="Basic and acidic residues" evidence="1">
    <location>
        <begin position="575"/>
        <end position="589"/>
    </location>
</feature>
<accession>A0AAE0TH21</accession>
<feature type="compositionally biased region" description="Polar residues" evidence="1">
    <location>
        <begin position="247"/>
        <end position="261"/>
    </location>
</feature>
<feature type="region of interest" description="Disordered" evidence="1">
    <location>
        <begin position="170"/>
        <end position="218"/>
    </location>
</feature>
<evidence type="ECO:0000313" key="2">
    <source>
        <dbReference type="EMBL" id="KAK3609829.1"/>
    </source>
</evidence>
<organism evidence="2 3">
    <name type="scientific">Potamilus streckersoni</name>
    <dbReference type="NCBI Taxonomy" id="2493646"/>
    <lineage>
        <taxon>Eukaryota</taxon>
        <taxon>Metazoa</taxon>
        <taxon>Spiralia</taxon>
        <taxon>Lophotrochozoa</taxon>
        <taxon>Mollusca</taxon>
        <taxon>Bivalvia</taxon>
        <taxon>Autobranchia</taxon>
        <taxon>Heteroconchia</taxon>
        <taxon>Palaeoheterodonta</taxon>
        <taxon>Unionida</taxon>
        <taxon>Unionoidea</taxon>
        <taxon>Unionidae</taxon>
        <taxon>Ambleminae</taxon>
        <taxon>Lampsilini</taxon>
        <taxon>Potamilus</taxon>
    </lineage>
</organism>
<evidence type="ECO:0000313" key="3">
    <source>
        <dbReference type="Proteomes" id="UP001195483"/>
    </source>
</evidence>
<gene>
    <name evidence="2" type="ORF">CHS0354_029869</name>
</gene>
<feature type="region of interest" description="Disordered" evidence="1">
    <location>
        <begin position="384"/>
        <end position="422"/>
    </location>
</feature>
<feature type="compositionally biased region" description="Low complexity" evidence="1">
    <location>
        <begin position="174"/>
        <end position="187"/>
    </location>
</feature>
<feature type="compositionally biased region" description="Polar residues" evidence="1">
    <location>
        <begin position="270"/>
        <end position="291"/>
    </location>
</feature>
<dbReference type="AlphaFoldDB" id="A0AAE0TH21"/>
<protein>
    <submittedName>
        <fullName evidence="2">Uncharacterized protein</fullName>
    </submittedName>
</protein>
<dbReference type="Proteomes" id="UP001195483">
    <property type="component" value="Unassembled WGS sequence"/>
</dbReference>
<dbReference type="Pfam" id="PF08208">
    <property type="entry name" value="RNA_polI_A34"/>
    <property type="match status" value="1"/>
</dbReference>
<dbReference type="InterPro" id="IPR013240">
    <property type="entry name" value="DNA-dir_RNA_pol1_su_RPA34"/>
</dbReference>
<feature type="compositionally biased region" description="Polar residues" evidence="1">
    <location>
        <begin position="394"/>
        <end position="405"/>
    </location>
</feature>